<evidence type="ECO:0000313" key="3">
    <source>
        <dbReference type="Proteomes" id="UP000324222"/>
    </source>
</evidence>
<name>A0A5B7JVB8_PORTR</name>
<organism evidence="2 3">
    <name type="scientific">Portunus trituberculatus</name>
    <name type="common">Swimming crab</name>
    <name type="synonym">Neptunus trituberculatus</name>
    <dbReference type="NCBI Taxonomy" id="210409"/>
    <lineage>
        <taxon>Eukaryota</taxon>
        <taxon>Metazoa</taxon>
        <taxon>Ecdysozoa</taxon>
        <taxon>Arthropoda</taxon>
        <taxon>Crustacea</taxon>
        <taxon>Multicrustacea</taxon>
        <taxon>Malacostraca</taxon>
        <taxon>Eumalacostraca</taxon>
        <taxon>Eucarida</taxon>
        <taxon>Decapoda</taxon>
        <taxon>Pleocyemata</taxon>
        <taxon>Brachyura</taxon>
        <taxon>Eubrachyura</taxon>
        <taxon>Portunoidea</taxon>
        <taxon>Portunidae</taxon>
        <taxon>Portuninae</taxon>
        <taxon>Portunus</taxon>
    </lineage>
</organism>
<proteinExistence type="predicted"/>
<keyword evidence="3" id="KW-1185">Reference proteome</keyword>
<reference evidence="2 3" key="1">
    <citation type="submission" date="2019-05" db="EMBL/GenBank/DDBJ databases">
        <title>Another draft genome of Portunus trituberculatus and its Hox gene families provides insights of decapod evolution.</title>
        <authorList>
            <person name="Jeong J.-H."/>
            <person name="Song I."/>
            <person name="Kim S."/>
            <person name="Choi T."/>
            <person name="Kim D."/>
            <person name="Ryu S."/>
            <person name="Kim W."/>
        </authorList>
    </citation>
    <scope>NUCLEOTIDE SEQUENCE [LARGE SCALE GENOMIC DNA]</scope>
    <source>
        <tissue evidence="2">Muscle</tissue>
    </source>
</reference>
<evidence type="ECO:0000256" key="1">
    <source>
        <dbReference type="SAM" id="MobiDB-lite"/>
    </source>
</evidence>
<feature type="region of interest" description="Disordered" evidence="1">
    <location>
        <begin position="1"/>
        <end position="25"/>
    </location>
</feature>
<dbReference type="AlphaFoldDB" id="A0A5B7JVB8"/>
<dbReference type="EMBL" id="VSRR010129281">
    <property type="protein sequence ID" value="MPD01942.1"/>
    <property type="molecule type" value="Genomic_DNA"/>
</dbReference>
<dbReference type="Proteomes" id="UP000324222">
    <property type="component" value="Unassembled WGS sequence"/>
</dbReference>
<accession>A0A5B7JVB8</accession>
<gene>
    <name evidence="2" type="ORF">E2C01_097493</name>
</gene>
<evidence type="ECO:0000313" key="2">
    <source>
        <dbReference type="EMBL" id="MPD01942.1"/>
    </source>
</evidence>
<protein>
    <submittedName>
        <fullName evidence="2">Uncharacterized protein</fullName>
    </submittedName>
</protein>
<comment type="caution">
    <text evidence="2">The sequence shown here is derived from an EMBL/GenBank/DDBJ whole genome shotgun (WGS) entry which is preliminary data.</text>
</comment>
<sequence length="216" mass="22924">MDWKKQGRREGGREGGMEGWRDGGRWKGGSSALVKKCGGIFLSQAGEGEEERGLVAGWGRQCPLLAQCRASPPGPLAPAPPDPQAVSPRGRATMAGAVSCLPLAGRAGKRSLLASACLERVEWAWAWARAWHGRGESGGPPRARRWASNGYITAAANDNIGRGCGNICFEPRRWASSAARLAARPRPGQSGPGTRRGTRPPAACPPSGYRFREADQ</sequence>
<feature type="region of interest" description="Disordered" evidence="1">
    <location>
        <begin position="179"/>
        <end position="216"/>
    </location>
</feature>